<dbReference type="PANTHER" id="PTHR11061:SF30">
    <property type="entry name" value="TRNA (URACIL(54)-C(5))-METHYLTRANSFERASE"/>
    <property type="match status" value="1"/>
</dbReference>
<feature type="active site" description="Nucleophile" evidence="4">
    <location>
        <position position="419"/>
    </location>
</feature>
<dbReference type="Gene3D" id="3.40.50.150">
    <property type="entry name" value="Vaccinia Virus protein VP39"/>
    <property type="match status" value="1"/>
</dbReference>
<feature type="active site" evidence="5">
    <location>
        <position position="419"/>
    </location>
</feature>
<dbReference type="AlphaFoldDB" id="D4XVG1"/>
<dbReference type="PROSITE" id="PS01230">
    <property type="entry name" value="TRMA_1"/>
    <property type="match status" value="1"/>
</dbReference>
<feature type="binding site" evidence="4">
    <location>
        <position position="392"/>
    </location>
    <ligand>
        <name>S-adenosyl-L-methionine</name>
        <dbReference type="ChEBI" id="CHEBI:59789"/>
    </ligand>
</feature>
<dbReference type="GO" id="GO:0070041">
    <property type="term" value="F:rRNA (uridine-C5-)-methyltransferase activity"/>
    <property type="evidence" value="ECO:0007669"/>
    <property type="project" value="TreeGrafter"/>
</dbReference>
<evidence type="ECO:0000256" key="2">
    <source>
        <dbReference type="ARBA" id="ARBA00022679"/>
    </source>
</evidence>
<dbReference type="PROSITE" id="PS50926">
    <property type="entry name" value="TRAM"/>
    <property type="match status" value="1"/>
</dbReference>
<dbReference type="CDD" id="cd02440">
    <property type="entry name" value="AdoMet_MTases"/>
    <property type="match status" value="1"/>
</dbReference>
<dbReference type="InterPro" id="IPR012340">
    <property type="entry name" value="NA-bd_OB-fold"/>
</dbReference>
<dbReference type="GO" id="GO:0070475">
    <property type="term" value="P:rRNA base methylation"/>
    <property type="evidence" value="ECO:0007669"/>
    <property type="project" value="TreeGrafter"/>
</dbReference>
<proteinExistence type="inferred from homology"/>
<dbReference type="Gene3D" id="2.40.50.140">
    <property type="entry name" value="Nucleic acid-binding proteins"/>
    <property type="match status" value="1"/>
</dbReference>
<dbReference type="Gene3D" id="2.40.50.1070">
    <property type="match status" value="1"/>
</dbReference>
<protein>
    <submittedName>
        <fullName evidence="7">TRAM domain protein</fullName>
    </submittedName>
</protein>
<dbReference type="InterPro" id="IPR030390">
    <property type="entry name" value="MeTrfase_TrmA_AS"/>
</dbReference>
<keyword evidence="2 4" id="KW-0808">Transferase</keyword>
<name>D4XVG1_9BACT</name>
<feature type="binding site" evidence="4">
    <location>
        <position position="345"/>
    </location>
    <ligand>
        <name>S-adenosyl-L-methionine</name>
        <dbReference type="ChEBI" id="CHEBI:59789"/>
    </ligand>
</feature>
<keyword evidence="8" id="KW-1185">Reference proteome</keyword>
<dbReference type="SUPFAM" id="SSF53335">
    <property type="entry name" value="S-adenosyl-L-methionine-dependent methyltransferases"/>
    <property type="match status" value="1"/>
</dbReference>
<dbReference type="InterPro" id="IPR010280">
    <property type="entry name" value="U5_MeTrfase_fam"/>
</dbReference>
<evidence type="ECO:0000256" key="3">
    <source>
        <dbReference type="ARBA" id="ARBA00022691"/>
    </source>
</evidence>
<dbReference type="PROSITE" id="PS51687">
    <property type="entry name" value="SAM_MT_RNA_M5U"/>
    <property type="match status" value="1"/>
</dbReference>
<keyword evidence="1 4" id="KW-0489">Methyltransferase</keyword>
<dbReference type="PANTHER" id="PTHR11061">
    <property type="entry name" value="RNA M5U METHYLTRANSFERASE"/>
    <property type="match status" value="1"/>
</dbReference>
<dbReference type="RefSeq" id="WP_005683433.1">
    <property type="nucleotide sequence ID" value="NZ_ADNC01000007.1"/>
</dbReference>
<evidence type="ECO:0000313" key="8">
    <source>
        <dbReference type="Proteomes" id="UP000004757"/>
    </source>
</evidence>
<dbReference type="EMBL" id="ADNC01000007">
    <property type="protein sequence ID" value="EFF41717.1"/>
    <property type="molecule type" value="Genomic_DNA"/>
</dbReference>
<evidence type="ECO:0000256" key="5">
    <source>
        <dbReference type="PROSITE-ProRule" id="PRU10015"/>
    </source>
</evidence>
<reference evidence="7 8" key="1">
    <citation type="submission" date="2010-03" db="EMBL/GenBank/DDBJ databases">
        <authorList>
            <person name="Glass J.I."/>
            <person name="Benders G.A."/>
            <person name="Durkin A.S."/>
            <person name="Farmerie W.G."/>
            <person name="Hlavinka K."/>
            <person name="Hostetler J."/>
            <person name="Jackson J."/>
            <person name="May M.A."/>
            <person name="Miller R.H."/>
            <person name="Paralanov V."/>
            <person name="Radune D."/>
            <person name="Szczypinski B."/>
            <person name="Brown D.R."/>
        </authorList>
    </citation>
    <scope>NUCLEOTIDE SEQUENCE [LARGE SCALE GENOMIC DNA]</scope>
    <source>
        <strain evidence="7 8">A21JP2</strain>
    </source>
</reference>
<dbReference type="eggNOG" id="COG2265">
    <property type="taxonomic scope" value="Bacteria"/>
</dbReference>
<evidence type="ECO:0000259" key="6">
    <source>
        <dbReference type="PROSITE" id="PS50926"/>
    </source>
</evidence>
<keyword evidence="3 4" id="KW-0949">S-adenosyl-L-methionine</keyword>
<accession>D4XVG1</accession>
<comment type="caution">
    <text evidence="7">The sequence shown here is derived from an EMBL/GenBank/DDBJ whole genome shotgun (WGS) entry which is preliminary data.</text>
</comment>
<dbReference type="InterPro" id="IPR029063">
    <property type="entry name" value="SAM-dependent_MTases_sf"/>
</dbReference>
<organism evidence="7 8">
    <name type="scientific">Mycoplasmopsis alligatoris A21JP2</name>
    <dbReference type="NCBI Taxonomy" id="747682"/>
    <lineage>
        <taxon>Bacteria</taxon>
        <taxon>Bacillati</taxon>
        <taxon>Mycoplasmatota</taxon>
        <taxon>Mycoplasmoidales</taxon>
        <taxon>Metamycoplasmataceae</taxon>
        <taxon>Mycoplasmopsis</taxon>
    </lineage>
</organism>
<feature type="binding site" evidence="4">
    <location>
        <position position="324"/>
    </location>
    <ligand>
        <name>S-adenosyl-L-methionine</name>
        <dbReference type="ChEBI" id="CHEBI:59789"/>
    </ligand>
</feature>
<feature type="binding site" evidence="4">
    <location>
        <position position="295"/>
    </location>
    <ligand>
        <name>S-adenosyl-L-methionine</name>
        <dbReference type="ChEBI" id="CHEBI:59789"/>
    </ligand>
</feature>
<comment type="similarity">
    <text evidence="4">Belongs to the class I-like SAM-binding methyltransferase superfamily. RNA M5U methyltransferase family.</text>
</comment>
<evidence type="ECO:0000256" key="4">
    <source>
        <dbReference type="PROSITE-ProRule" id="PRU01024"/>
    </source>
</evidence>
<sequence>MKLQINQILELQAYELSYEGLGTCNYKSNFKIFVSGLLAGEKGIVKITKVNKNHAFGYVEELLESSENRIYSPTKSELISNSLPLASLKYSEQFKFKYELLKKWISWKMPHIPIFFEQKLPLNNIKIFKNIDSISIEPTSNDCDLLLDEQLAKRNKLKIPFIYERGKLITGMHIFKTNKLIKSQNYILGSDQMNRIIQNTVFKINSYLSKDLIKKFLEMTIRENSAKEYQIIFTMLEPLNKSDLDQLHNNIYFESLVLQVAFKAENYFYEFLNLKDFYMELNNKKFKVNYYSFFQTNTWNFKRISEDIKSILKLFNVDNVLELYCGVGSLGISTGLEKLNIIGIEIVKQAIENARENAKLNEFNNATYYCGDVYKVIKEKNITLNNKVVLLDPPRSGLDKELIDFLVNNNADKIIYVSCDLGTLIRDITIFDSFGYDINFVKGYDVFKNTSHIETLSFITKKNR</sequence>
<dbReference type="OrthoDB" id="9804590at2"/>
<dbReference type="SUPFAM" id="SSF50249">
    <property type="entry name" value="Nucleic acid-binding proteins"/>
    <property type="match status" value="1"/>
</dbReference>
<dbReference type="Proteomes" id="UP000004757">
    <property type="component" value="Unassembled WGS sequence"/>
</dbReference>
<gene>
    <name evidence="7" type="ORF">MALL_0621</name>
</gene>
<dbReference type="STRING" id="747682.MALL_0621"/>
<evidence type="ECO:0000313" key="7">
    <source>
        <dbReference type="EMBL" id="EFF41717.1"/>
    </source>
</evidence>
<feature type="domain" description="TRAM" evidence="6">
    <location>
        <begin position="2"/>
        <end position="61"/>
    </location>
</feature>
<evidence type="ECO:0000256" key="1">
    <source>
        <dbReference type="ARBA" id="ARBA00022603"/>
    </source>
</evidence>
<dbReference type="InterPro" id="IPR002792">
    <property type="entry name" value="TRAM_dom"/>
</dbReference>
<dbReference type="Pfam" id="PF05958">
    <property type="entry name" value="tRNA_U5-meth_tr"/>
    <property type="match status" value="1"/>
</dbReference>